<dbReference type="InterPro" id="IPR043171">
    <property type="entry name" value="Ap4A_phos1/2-like"/>
</dbReference>
<dbReference type="Pfam" id="PF19327">
    <property type="entry name" value="Ap4A_phos_N"/>
    <property type="match status" value="1"/>
</dbReference>
<gene>
    <name evidence="3" type="ORF">PMH09_08575</name>
</gene>
<comment type="caution">
    <text evidence="3">The sequence shown here is derived from an EMBL/GenBank/DDBJ whole genome shotgun (WGS) entry which is preliminary data.</text>
</comment>
<dbReference type="InterPro" id="IPR019200">
    <property type="entry name" value="ATP_adenylylTrfase_C"/>
</dbReference>
<dbReference type="InterPro" id="IPR036265">
    <property type="entry name" value="HIT-like_sf"/>
</dbReference>
<dbReference type="PANTHER" id="PTHR38420:SF1">
    <property type="entry name" value="PUTATIVE (AFU_ORTHOLOGUE AFUA_5G14690)-RELATED"/>
    <property type="match status" value="1"/>
</dbReference>
<dbReference type="Proteomes" id="UP001232992">
    <property type="component" value="Unassembled WGS sequence"/>
</dbReference>
<dbReference type="Pfam" id="PF09830">
    <property type="entry name" value="ATP_transf"/>
    <property type="match status" value="1"/>
</dbReference>
<feature type="domain" description="ATP adenylyltransferase C-terminal" evidence="1">
    <location>
        <begin position="192"/>
        <end position="301"/>
    </location>
</feature>
<evidence type="ECO:0000259" key="1">
    <source>
        <dbReference type="Pfam" id="PF09830"/>
    </source>
</evidence>
<sequence length="303" mass="33859">MQASPPLFTSGTLLEQIDRQTQHALECSALRPLQTDYEVVEEGGIPFVVRVVSNLARKAAEKRKQERSQQLGKPANPFLPCDRDLVVCDLLPSHRCVLNKFNVVSRHILIVTREFESQENWLTLADFQALWLALAEIDGLGFYNAGADAGASQPHKHLQVVPLPLIPDGIAIPIAQKLDLKPAESAPYKSQELPFNHALVSFAPNLVNSPDNAARVSFDRYQELLRYLGYLETEQLGVRQTGAYNLLVTRRWMMLIPRSQDAYQSISVNSLGFAGALLVRNRDRLQQLKQIGLGNLLARVSRS</sequence>
<dbReference type="RefSeq" id="WP_283757905.1">
    <property type="nucleotide sequence ID" value="NZ_JAQOSQ010000006.1"/>
</dbReference>
<evidence type="ECO:0000313" key="3">
    <source>
        <dbReference type="EMBL" id="MDJ1183250.1"/>
    </source>
</evidence>
<feature type="domain" description="Ap4A phosphorylase 1/2 N-terminal" evidence="2">
    <location>
        <begin position="7"/>
        <end position="178"/>
    </location>
</feature>
<dbReference type="SUPFAM" id="SSF54197">
    <property type="entry name" value="HIT-like"/>
    <property type="match status" value="1"/>
</dbReference>
<protein>
    <submittedName>
        <fullName evidence="3">Phosphorylase</fullName>
    </submittedName>
</protein>
<dbReference type="EMBL" id="JAQOSQ010000006">
    <property type="protein sequence ID" value="MDJ1183250.1"/>
    <property type="molecule type" value="Genomic_DNA"/>
</dbReference>
<evidence type="ECO:0000313" key="4">
    <source>
        <dbReference type="Proteomes" id="UP001232992"/>
    </source>
</evidence>
<reference evidence="3 4" key="1">
    <citation type="submission" date="2023-01" db="EMBL/GenBank/DDBJ databases">
        <title>Novel diversity within Roseofilum (Cyanobacteria; Desertifilaceae) from marine benthic mats with descriptions of four novel species.</title>
        <authorList>
            <person name="Wang Y."/>
            <person name="Berthold D.E."/>
            <person name="Hu J."/>
            <person name="Lefler F.W."/>
            <person name="Laughinghouse H.D. IV."/>
        </authorList>
    </citation>
    <scope>NUCLEOTIDE SEQUENCE [LARGE SCALE GENOMIC DNA]</scope>
    <source>
        <strain evidence="3 4">BLCC-M143</strain>
    </source>
</reference>
<name>A0ABT7BVN9_9CYAN</name>
<dbReference type="InterPro" id="IPR009163">
    <property type="entry name" value="Ap4A_phos1/2"/>
</dbReference>
<keyword evidence="4" id="KW-1185">Reference proteome</keyword>
<organism evidence="3 4">
    <name type="scientific">Roseofilum casamattae BLCC-M143</name>
    <dbReference type="NCBI Taxonomy" id="3022442"/>
    <lineage>
        <taxon>Bacteria</taxon>
        <taxon>Bacillati</taxon>
        <taxon>Cyanobacteriota</taxon>
        <taxon>Cyanophyceae</taxon>
        <taxon>Desertifilales</taxon>
        <taxon>Desertifilaceae</taxon>
        <taxon>Roseofilum</taxon>
        <taxon>Roseofilum casamattae</taxon>
    </lineage>
</organism>
<dbReference type="Gene3D" id="3.30.428.70">
    <property type="match status" value="1"/>
</dbReference>
<dbReference type="InterPro" id="IPR045759">
    <property type="entry name" value="Ap4A_phos1/2_N"/>
</dbReference>
<evidence type="ECO:0000259" key="2">
    <source>
        <dbReference type="Pfam" id="PF19327"/>
    </source>
</evidence>
<proteinExistence type="predicted"/>
<dbReference type="PIRSF" id="PIRSF000846">
    <property type="entry name" value="ATP_adenylyltr"/>
    <property type="match status" value="1"/>
</dbReference>
<accession>A0ABT7BVN9</accession>
<dbReference type="PANTHER" id="PTHR38420">
    <property type="entry name" value="AP-4-A PHOSPHORYLASE II"/>
    <property type="match status" value="1"/>
</dbReference>